<gene>
    <name evidence="3" type="ORF">ENI32_04385</name>
    <name evidence="4" type="ORF">SBU_000469</name>
</gene>
<evidence type="ECO:0000313" key="5">
    <source>
        <dbReference type="Proteomes" id="UP000185779"/>
    </source>
</evidence>
<evidence type="ECO:0000313" key="4">
    <source>
        <dbReference type="EMBL" id="OFV66502.1"/>
    </source>
</evidence>
<proteinExistence type="predicted"/>
<organism evidence="4 5">
    <name type="scientific">Candidatus Syntropharchaeum butanivorans</name>
    <dbReference type="NCBI Taxonomy" id="1839936"/>
    <lineage>
        <taxon>Archaea</taxon>
        <taxon>Methanobacteriati</taxon>
        <taxon>Methanobacteriota</taxon>
        <taxon>Stenosarchaea group</taxon>
        <taxon>Methanomicrobia</taxon>
        <taxon>Methanosarcinales</taxon>
        <taxon>ANME-2 cluster</taxon>
        <taxon>Candidatus Syntropharchaeum</taxon>
    </lineage>
</organism>
<keyword evidence="5" id="KW-1185">Reference proteome</keyword>
<dbReference type="InterPro" id="IPR011604">
    <property type="entry name" value="PDDEXK-like_dom_sf"/>
</dbReference>
<dbReference type="Pfam" id="PF12705">
    <property type="entry name" value="PDDEXK_1"/>
    <property type="match status" value="1"/>
</dbReference>
<dbReference type="EMBL" id="DRIE01000073">
    <property type="protein sequence ID" value="HEC57106.1"/>
    <property type="molecule type" value="Genomic_DNA"/>
</dbReference>
<evidence type="ECO:0000259" key="2">
    <source>
        <dbReference type="Pfam" id="PF12705"/>
    </source>
</evidence>
<name>A0A1F2P689_9EURY</name>
<feature type="domain" description="PD-(D/E)XK endonuclease-like" evidence="2">
    <location>
        <begin position="4"/>
        <end position="248"/>
    </location>
</feature>
<dbReference type="InterPro" id="IPR011335">
    <property type="entry name" value="Restrct_endonuc-II-like"/>
</dbReference>
<dbReference type="Gene3D" id="3.90.320.10">
    <property type="match status" value="1"/>
</dbReference>
<protein>
    <submittedName>
        <fullName evidence="3">PD-(D/E)XK nuclease family protein</fullName>
    </submittedName>
</protein>
<dbReference type="STRING" id="1839936.SBU_000469"/>
<sequence length="400" mass="47305">MKRYSYSRLETYENCPLQFKLRYIDRIKSDTESVEAFMGSRVHESLEKLYRDKLMEKTCSLEDLIDFYHSNWDKNLHEGVIVVREGYSLDNYREIGKRCLESYYHRYFPFDHARTIALEMPIEVPLGVPGIKFVGFIDRLDQREDGTYEIHDYKTSSTLPHQAKIDQDKQLALYQLGIESLWDDVRDVDLVWHYLAFDKELRSKREREKLEMVKKEVISIIHKIETTDSFEPRESPLCGWCGYQDLCPLKKHTFKVSRLPPDAFIKEDGVQLVNRYIEVKNQMKALKQEEEQLKNAIYEYAAREGVNVINGSGYRVRIRVSKKPKYPSISGDRERYSSLVEVLKRAGIWEEVSKLDSNRLVELIEEGRIEEEVVREIKAYEEIVEDKRIFTSRIKGVIEK</sequence>
<reference evidence="4 5" key="1">
    <citation type="submission" date="2016-05" db="EMBL/GenBank/DDBJ databases">
        <title>Microbial consortia oxidize butane by reversing methanogenesis.</title>
        <authorList>
            <person name="Laso-Perez R."/>
            <person name="Richter M."/>
            <person name="Wegener G."/>
            <person name="Musat F."/>
        </authorList>
    </citation>
    <scope>NUCLEOTIDE SEQUENCE [LARGE SCALE GENOMIC DNA]</scope>
    <source>
        <strain evidence="4">BOX1</strain>
    </source>
</reference>
<accession>A0A1F2P689</accession>
<dbReference type="InterPro" id="IPR038726">
    <property type="entry name" value="PDDEXK_AddAB-type"/>
</dbReference>
<keyword evidence="1" id="KW-0175">Coiled coil</keyword>
<dbReference type="Proteomes" id="UP000885936">
    <property type="component" value="Unassembled WGS sequence"/>
</dbReference>
<dbReference type="Proteomes" id="UP000185779">
    <property type="component" value="Unassembled WGS sequence"/>
</dbReference>
<evidence type="ECO:0000313" key="3">
    <source>
        <dbReference type="EMBL" id="HEC57106.1"/>
    </source>
</evidence>
<comment type="caution">
    <text evidence="4">The sequence shown here is derived from an EMBL/GenBank/DDBJ whole genome shotgun (WGS) entry which is preliminary data.</text>
</comment>
<feature type="coiled-coil region" evidence="1">
    <location>
        <begin position="276"/>
        <end position="303"/>
    </location>
</feature>
<reference evidence="3" key="2">
    <citation type="journal article" date="2020" name="mSystems">
        <title>Genome- and Community-Level Interaction Insights into Carbon Utilization and Element Cycling Functions of Hydrothermarchaeota in Hydrothermal Sediment.</title>
        <authorList>
            <person name="Zhou Z."/>
            <person name="Liu Y."/>
            <person name="Xu W."/>
            <person name="Pan J."/>
            <person name="Luo Z.H."/>
            <person name="Li M."/>
        </authorList>
    </citation>
    <scope>NUCLEOTIDE SEQUENCE [LARGE SCALE GENOMIC DNA]</scope>
    <source>
        <strain evidence="3">HyVt-386</strain>
    </source>
</reference>
<dbReference type="EMBL" id="LYOR01000002">
    <property type="protein sequence ID" value="OFV66502.1"/>
    <property type="molecule type" value="Genomic_DNA"/>
</dbReference>
<dbReference type="AlphaFoldDB" id="A0A1F2P689"/>
<dbReference type="SUPFAM" id="SSF52980">
    <property type="entry name" value="Restriction endonuclease-like"/>
    <property type="match status" value="1"/>
</dbReference>
<evidence type="ECO:0000256" key="1">
    <source>
        <dbReference type="SAM" id="Coils"/>
    </source>
</evidence>